<protein>
    <recommendedName>
        <fullName evidence="3">Phage protein</fullName>
    </recommendedName>
</protein>
<reference evidence="1" key="1">
    <citation type="submission" date="2022-06" db="EMBL/GenBank/DDBJ databases">
        <title>Characterization of Erwinia amylovora bacteriophages.</title>
        <authorList>
            <person name="Besarab N.V."/>
            <person name="Letarov A.V."/>
            <person name="Babenko V.V."/>
            <person name="Kulikov E.E."/>
            <person name="Belalov I.S."/>
            <person name="Lagonenko A.L."/>
        </authorList>
    </citation>
    <scope>NUCLEOTIDE SEQUENCE</scope>
</reference>
<sequence>MLKPIKHLLDNPNDVPDVPRVVKEYLQSSFNHSFLNHSGIIKKLRAGGFSESYILGVIDGFGMASGVLDEMETRKEMNQEG</sequence>
<accession>A0A9E7NNT4</accession>
<evidence type="ECO:0000313" key="2">
    <source>
        <dbReference type="Proteomes" id="UP001059605"/>
    </source>
</evidence>
<dbReference type="InterPro" id="IPR020121">
    <property type="entry name" value="Phage_T7-like_6.5"/>
</dbReference>
<gene>
    <name evidence="1" type="ORF">14Stepyanka_00021</name>
</gene>
<dbReference type="Pfam" id="PF10911">
    <property type="entry name" value="T7-like_Y65"/>
    <property type="match status" value="1"/>
</dbReference>
<dbReference type="Proteomes" id="UP001059605">
    <property type="component" value="Genome"/>
</dbReference>
<keyword evidence="2" id="KW-1185">Reference proteome</keyword>
<proteinExistence type="predicted"/>
<organism evidence="1 2">
    <name type="scientific">Erwinia phage Stepyanka</name>
    <dbReference type="NCBI Taxonomy" id="2961688"/>
    <lineage>
        <taxon>Viruses</taxon>
        <taxon>Duplodnaviria</taxon>
        <taxon>Heunggongvirae</taxon>
        <taxon>Uroviricota</taxon>
        <taxon>Caudoviricetes</taxon>
        <taxon>Autographivirales</taxon>
        <taxon>Autotranscriptaviridae</taxon>
        <taxon>Studiervirinae</taxon>
        <taxon>Elunavirus</taxon>
        <taxon>Elunavirus stepyanka</taxon>
    </lineage>
</organism>
<evidence type="ECO:0008006" key="3">
    <source>
        <dbReference type="Google" id="ProtNLM"/>
    </source>
</evidence>
<dbReference type="EMBL" id="ON715521">
    <property type="protein sequence ID" value="UTQ80040.1"/>
    <property type="molecule type" value="Genomic_DNA"/>
</dbReference>
<evidence type="ECO:0000313" key="1">
    <source>
        <dbReference type="EMBL" id="UTQ80040.1"/>
    </source>
</evidence>
<name>A0A9E7NNT4_9CAUD</name>